<dbReference type="Gene3D" id="1.20.1290.10">
    <property type="entry name" value="AhpD-like"/>
    <property type="match status" value="1"/>
</dbReference>
<dbReference type="Pfam" id="PF02627">
    <property type="entry name" value="CMD"/>
    <property type="match status" value="2"/>
</dbReference>
<dbReference type="PANTHER" id="PTHR35446">
    <property type="entry name" value="SI:CH211-175M2.5"/>
    <property type="match status" value="1"/>
</dbReference>
<dbReference type="GO" id="GO:0051920">
    <property type="term" value="F:peroxiredoxin activity"/>
    <property type="evidence" value="ECO:0007669"/>
    <property type="project" value="InterPro"/>
</dbReference>
<proteinExistence type="predicted"/>
<dbReference type="EMBL" id="BOOH01000014">
    <property type="protein sequence ID" value="GIH75111.1"/>
    <property type="molecule type" value="Genomic_DNA"/>
</dbReference>
<dbReference type="RefSeq" id="WP_203889817.1">
    <property type="nucleotide sequence ID" value="NZ_BOOH01000014.1"/>
</dbReference>
<dbReference type="AlphaFoldDB" id="A0A8J3RJ41"/>
<feature type="domain" description="Carboxymuconolactone decarboxylase-like" evidence="1">
    <location>
        <begin position="37"/>
        <end position="86"/>
    </location>
</feature>
<dbReference type="InterPro" id="IPR029032">
    <property type="entry name" value="AhpD-like"/>
</dbReference>
<evidence type="ECO:0000259" key="1">
    <source>
        <dbReference type="Pfam" id="PF02627"/>
    </source>
</evidence>
<dbReference type="NCBIfam" id="TIGR01926">
    <property type="entry name" value="peroxid_rel"/>
    <property type="match status" value="1"/>
</dbReference>
<dbReference type="InterPro" id="IPR003779">
    <property type="entry name" value="CMD-like"/>
</dbReference>
<evidence type="ECO:0000313" key="3">
    <source>
        <dbReference type="Proteomes" id="UP000616724"/>
    </source>
</evidence>
<keyword evidence="3" id="KW-1185">Reference proteome</keyword>
<comment type="caution">
    <text evidence="2">The sequence shown here is derived from an EMBL/GenBank/DDBJ whole genome shotgun (WGS) entry which is preliminary data.</text>
</comment>
<name>A0A8J3RJ41_9ACTN</name>
<evidence type="ECO:0000313" key="2">
    <source>
        <dbReference type="EMBL" id="GIH75111.1"/>
    </source>
</evidence>
<protein>
    <submittedName>
        <fullName evidence="2">Carboxymuconolactone decarboxylase</fullName>
    </submittedName>
</protein>
<dbReference type="Proteomes" id="UP000616724">
    <property type="component" value="Unassembled WGS sequence"/>
</dbReference>
<sequence length="201" mass="21910">MTLSTTWPDNDERRTGGPYITLKSDEPGIRGLFRFRPETALPLNQLCDVLLRGENSLSRGERELIAAYVSALNRCRFCYFTHAAFAALRLPEGMTLVEQVHTDLEAAPVSDKMRALLEIAGAVQQGGRRVTARQVAAAREAGATDLEIHDTVLIAAAFCMFNRYVDGLGTAASDDPDHYAERAQLTGGYLAVLADAQLQPA</sequence>
<organism evidence="2 3">
    <name type="scientific">Planobispora longispora</name>
    <dbReference type="NCBI Taxonomy" id="28887"/>
    <lineage>
        <taxon>Bacteria</taxon>
        <taxon>Bacillati</taxon>
        <taxon>Actinomycetota</taxon>
        <taxon>Actinomycetes</taxon>
        <taxon>Streptosporangiales</taxon>
        <taxon>Streptosporangiaceae</taxon>
        <taxon>Planobispora</taxon>
    </lineage>
</organism>
<gene>
    <name evidence="2" type="ORF">Plo01_15400</name>
</gene>
<dbReference type="InterPro" id="IPR010195">
    <property type="entry name" value="Uncharacterised_peroxidase-rel"/>
</dbReference>
<accession>A0A8J3RJ41</accession>
<reference evidence="2 3" key="1">
    <citation type="submission" date="2021-01" db="EMBL/GenBank/DDBJ databases">
        <title>Whole genome shotgun sequence of Planobispora longispora NBRC 13918.</title>
        <authorList>
            <person name="Komaki H."/>
            <person name="Tamura T."/>
        </authorList>
    </citation>
    <scope>NUCLEOTIDE SEQUENCE [LARGE SCALE GENOMIC DNA]</scope>
    <source>
        <strain evidence="2 3">NBRC 13918</strain>
    </source>
</reference>
<dbReference type="PANTHER" id="PTHR35446:SF2">
    <property type="entry name" value="CARBOXYMUCONOLACTONE DECARBOXYLASE-LIKE DOMAIN-CONTAINING PROTEIN"/>
    <property type="match status" value="1"/>
</dbReference>
<dbReference type="SUPFAM" id="SSF69118">
    <property type="entry name" value="AhpD-like"/>
    <property type="match status" value="1"/>
</dbReference>
<feature type="domain" description="Carboxymuconolactone decarboxylase-like" evidence="1">
    <location>
        <begin position="96"/>
        <end position="169"/>
    </location>
</feature>